<dbReference type="Proteomes" id="UP000564644">
    <property type="component" value="Unassembled WGS sequence"/>
</dbReference>
<reference evidence="2 3" key="1">
    <citation type="submission" date="2020-08" db="EMBL/GenBank/DDBJ databases">
        <title>Cohnella phylogeny.</title>
        <authorList>
            <person name="Dunlap C."/>
        </authorList>
    </citation>
    <scope>NUCLEOTIDE SEQUENCE [LARGE SCALE GENOMIC DNA]</scope>
    <source>
        <strain evidence="2 3">CBP 2801</strain>
    </source>
</reference>
<organism evidence="2 3">
    <name type="scientific">Cohnella zeiphila</name>
    <dbReference type="NCBI Taxonomy" id="2761120"/>
    <lineage>
        <taxon>Bacteria</taxon>
        <taxon>Bacillati</taxon>
        <taxon>Bacillota</taxon>
        <taxon>Bacilli</taxon>
        <taxon>Bacillales</taxon>
        <taxon>Paenibacillaceae</taxon>
        <taxon>Cohnella</taxon>
    </lineage>
</organism>
<accession>A0A7X0STF5</accession>
<name>A0A7X0STF5_9BACL</name>
<dbReference type="SUPFAM" id="SSF56235">
    <property type="entry name" value="N-terminal nucleophile aminohydrolases (Ntn hydrolases)"/>
    <property type="match status" value="1"/>
</dbReference>
<dbReference type="InterPro" id="IPR029055">
    <property type="entry name" value="Ntn_hydrolases_N"/>
</dbReference>
<protein>
    <recommendedName>
        <fullName evidence="1">Peptidase C45 hydrolase domain-containing protein</fullName>
    </recommendedName>
</protein>
<sequence length="322" mass="36415">METLWKRYWFKRLPILEQNAAAWAAHTERHWNLEPYRPADPVPAEEVKLLIRQFMPELLAEFEALVSASPDRSGQAQMIAMHNLRPFFSGCSNSISLRSGYPTLIRNYDFATDGFSGVFRYEPTPDGGWIIGSAECGWGYLDGLNHHGLAVAITFGGSFEVGDGFSIPIIVRYLLRTCATVPEAAERLNALPHRLVQNLSLLDRDGRYCVVYASPDQVTAEHGLLCCTNHQQRIQESGHVEHGTVERFDHLFKRAGDVSPEVFLEPPLHSKRFSDQFGTLYTVEIDPRSGTVHYHWLEGRQLRVSPDSPETEFSIALSDRED</sequence>
<dbReference type="AlphaFoldDB" id="A0A7X0STF5"/>
<evidence type="ECO:0000313" key="2">
    <source>
        <dbReference type="EMBL" id="MBB6734834.1"/>
    </source>
</evidence>
<dbReference type="InterPro" id="IPR047794">
    <property type="entry name" value="C45_proenzyme-like"/>
</dbReference>
<comment type="caution">
    <text evidence="2">The sequence shown here is derived from an EMBL/GenBank/DDBJ whole genome shotgun (WGS) entry which is preliminary data.</text>
</comment>
<evidence type="ECO:0000259" key="1">
    <source>
        <dbReference type="Pfam" id="PF03417"/>
    </source>
</evidence>
<dbReference type="Pfam" id="PF03417">
    <property type="entry name" value="AAT"/>
    <property type="match status" value="1"/>
</dbReference>
<dbReference type="NCBIfam" id="NF040521">
    <property type="entry name" value="C45_proenzyme"/>
    <property type="match status" value="1"/>
</dbReference>
<dbReference type="EMBL" id="JACJVO010000037">
    <property type="protein sequence ID" value="MBB6734834.1"/>
    <property type="molecule type" value="Genomic_DNA"/>
</dbReference>
<gene>
    <name evidence="2" type="ORF">H7C18_28300</name>
</gene>
<dbReference type="Gene3D" id="3.60.60.10">
    <property type="entry name" value="Penicillin V Acylase, Chain A"/>
    <property type="match status" value="1"/>
</dbReference>
<evidence type="ECO:0000313" key="3">
    <source>
        <dbReference type="Proteomes" id="UP000564644"/>
    </source>
</evidence>
<proteinExistence type="predicted"/>
<dbReference type="InterPro" id="IPR005079">
    <property type="entry name" value="Peptidase_C45_hydrolase"/>
</dbReference>
<keyword evidence="3" id="KW-1185">Reference proteome</keyword>
<feature type="domain" description="Peptidase C45 hydrolase" evidence="1">
    <location>
        <begin position="103"/>
        <end position="296"/>
    </location>
</feature>
<dbReference type="RefSeq" id="WP_185132497.1">
    <property type="nucleotide sequence ID" value="NZ_JACJVO010000037.1"/>
</dbReference>